<dbReference type="AlphaFoldDB" id="U5DNM7"/>
<evidence type="ECO:0000313" key="3">
    <source>
        <dbReference type="EMBL" id="ERN42472.1"/>
    </source>
</evidence>
<reference evidence="3 4" key="1">
    <citation type="submission" date="2013-05" db="EMBL/GenBank/DDBJ databases">
        <title>Draft genome sequence of Rubidibacter lacunae KORDI 51-2.</title>
        <authorList>
            <person name="Choi D.H."/>
            <person name="Noh J.H."/>
            <person name="Kwon K.-K."/>
            <person name="Lee J.-H."/>
            <person name="Ryu J.-Y."/>
        </authorList>
    </citation>
    <scope>NUCLEOTIDE SEQUENCE [LARGE SCALE GENOMIC DNA]</scope>
    <source>
        <strain evidence="3 4">KORDI 51-2</strain>
    </source>
</reference>
<comment type="caution">
    <text evidence="3">The sequence shown here is derived from an EMBL/GenBank/DDBJ whole genome shotgun (WGS) entry which is preliminary data.</text>
</comment>
<dbReference type="PATRIC" id="fig|582515.4.peg.869"/>
<dbReference type="InParanoid" id="U5DNM7"/>
<evidence type="ECO:0000259" key="2">
    <source>
        <dbReference type="Pfam" id="PF04151"/>
    </source>
</evidence>
<dbReference type="EMBL" id="ASSJ01000017">
    <property type="protein sequence ID" value="ERN42472.1"/>
    <property type="molecule type" value="Genomic_DNA"/>
</dbReference>
<sequence>MNRFARNWLMLFGATGLLLGSGPSHAEQLYNPIEISDEPEVVDRLTADDIPTGDGGFARDYLVSFERGNQVSIDVVSEDFDTVIVLIARDGTTIAQNDDGPDGTTNSLLFTRIDESGEYIVRVRAFGETGGGEFTLRVVRLVPVQD</sequence>
<dbReference type="InterPro" id="IPR007280">
    <property type="entry name" value="Peptidase_C_arc/bac"/>
</dbReference>
<dbReference type="RefSeq" id="WP_022604886.1">
    <property type="nucleotide sequence ID" value="NZ_ASSJ01000017.1"/>
</dbReference>
<feature type="domain" description="Peptidase C-terminal archaeal/bacterial" evidence="2">
    <location>
        <begin position="64"/>
        <end position="125"/>
    </location>
</feature>
<feature type="chain" id="PRO_5004658982" description="Peptidase C-terminal archaeal/bacterial domain-containing protein" evidence="1">
    <location>
        <begin position="27"/>
        <end position="146"/>
    </location>
</feature>
<protein>
    <recommendedName>
        <fullName evidence="2">Peptidase C-terminal archaeal/bacterial domain-containing protein</fullName>
    </recommendedName>
</protein>
<dbReference type="OrthoDB" id="512410at2"/>
<organism evidence="3 4">
    <name type="scientific">Rubidibacter lacunae KORDI 51-2</name>
    <dbReference type="NCBI Taxonomy" id="582515"/>
    <lineage>
        <taxon>Bacteria</taxon>
        <taxon>Bacillati</taxon>
        <taxon>Cyanobacteriota</taxon>
        <taxon>Cyanophyceae</taxon>
        <taxon>Oscillatoriophycideae</taxon>
        <taxon>Chroococcales</taxon>
        <taxon>Aphanothecaceae</taxon>
        <taxon>Rubidibacter</taxon>
    </lineage>
</organism>
<feature type="signal peptide" evidence="1">
    <location>
        <begin position="1"/>
        <end position="26"/>
    </location>
</feature>
<dbReference type="eggNOG" id="COG0265">
    <property type="taxonomic scope" value="Bacteria"/>
</dbReference>
<evidence type="ECO:0000256" key="1">
    <source>
        <dbReference type="SAM" id="SignalP"/>
    </source>
</evidence>
<gene>
    <name evidence="3" type="ORF">KR51_00007820</name>
</gene>
<dbReference type="STRING" id="582515.KR51_00007820"/>
<dbReference type="Pfam" id="PF04151">
    <property type="entry name" value="PPC"/>
    <property type="match status" value="1"/>
</dbReference>
<proteinExistence type="predicted"/>
<dbReference type="Proteomes" id="UP000016960">
    <property type="component" value="Unassembled WGS sequence"/>
</dbReference>
<name>U5DNM7_9CHRO</name>
<accession>U5DNM7</accession>
<evidence type="ECO:0000313" key="4">
    <source>
        <dbReference type="Proteomes" id="UP000016960"/>
    </source>
</evidence>
<keyword evidence="4" id="KW-1185">Reference proteome</keyword>
<dbReference type="Gene3D" id="2.60.120.380">
    <property type="match status" value="1"/>
</dbReference>
<keyword evidence="1" id="KW-0732">Signal</keyword>